<protein>
    <recommendedName>
        <fullName evidence="3">Zinc protease</fullName>
    </recommendedName>
</protein>
<organism evidence="1 2">
    <name type="scientific">Catellatospora coxensis</name>
    <dbReference type="NCBI Taxonomy" id="310354"/>
    <lineage>
        <taxon>Bacteria</taxon>
        <taxon>Bacillati</taxon>
        <taxon>Actinomycetota</taxon>
        <taxon>Actinomycetes</taxon>
        <taxon>Micromonosporales</taxon>
        <taxon>Micromonosporaceae</taxon>
        <taxon>Catellatospora</taxon>
    </lineage>
</organism>
<keyword evidence="2" id="KW-1185">Reference proteome</keyword>
<sequence>MVDPGSYYPRMRREEIDTVRVLWQEMPGEFTATLAFGVGARDEDVDQLGITHLVTRHLLLSLLAEPDTTAGLLETSFTLSGEPTRVGEDLGELAALVAAADLSGLVLTAQQLDATDRATDLDLDVDDAVRDPWASLLARRLGPTGPGLLRWPVVDPHRLTADEARAHLARWFTAGNAVLTCTGPPPAGLRLPLPAGPRAAHVTGPSGGPAGPAWYADEVVAPGIAVTATAGPQAFLLLRVFGTRVDALLERAGVKAWSTEWSTPVGGDRLELGLSLHLRGRNRHRDSAVAARILWQELLRLAAEEPTPTELATVVTRFTRPPAEDPQLRDGLERLGVLAAAEHAHAQAPLAEAGHQELFDVYDEFGDAQASAASRLGPADVRAAAASWLPSALLVVPVGVGVALDGMTRAGCPVGSFTPQGELLRPSLARRLRGAKDGLVLGDDACHLVAADGTVHSFPMGDIMLVQRRGETLLGNIRHGCLVDVSGFTGVDKLVTRVPPRRHRIAHD</sequence>
<comment type="caution">
    <text evidence="1">The sequence shown here is derived from an EMBL/GenBank/DDBJ whole genome shotgun (WGS) entry which is preliminary data.</text>
</comment>
<evidence type="ECO:0000313" key="2">
    <source>
        <dbReference type="Proteomes" id="UP000630887"/>
    </source>
</evidence>
<name>A0A8J3KX73_9ACTN</name>
<evidence type="ECO:0008006" key="3">
    <source>
        <dbReference type="Google" id="ProtNLM"/>
    </source>
</evidence>
<evidence type="ECO:0000313" key="1">
    <source>
        <dbReference type="EMBL" id="GIG06959.1"/>
    </source>
</evidence>
<accession>A0A8J3KX73</accession>
<reference evidence="1 2" key="1">
    <citation type="submission" date="2021-01" db="EMBL/GenBank/DDBJ databases">
        <title>Whole genome shotgun sequence of Catellatospora coxensis NBRC 107359.</title>
        <authorList>
            <person name="Komaki H."/>
            <person name="Tamura T."/>
        </authorList>
    </citation>
    <scope>NUCLEOTIDE SEQUENCE [LARGE SCALE GENOMIC DNA]</scope>
    <source>
        <strain evidence="1 2">NBRC 107359</strain>
    </source>
</reference>
<gene>
    <name evidence="1" type="ORF">Cco03nite_36590</name>
</gene>
<dbReference type="Proteomes" id="UP000630887">
    <property type="component" value="Unassembled WGS sequence"/>
</dbReference>
<dbReference type="EMBL" id="BONI01000029">
    <property type="protein sequence ID" value="GIG06959.1"/>
    <property type="molecule type" value="Genomic_DNA"/>
</dbReference>
<proteinExistence type="predicted"/>
<dbReference type="AlphaFoldDB" id="A0A8J3KX73"/>